<evidence type="ECO:0000259" key="1">
    <source>
        <dbReference type="Pfam" id="PF24096"/>
    </source>
</evidence>
<dbReference type="PATRIC" id="fig|186479.3.peg.2795"/>
<protein>
    <recommendedName>
        <fullName evidence="1">DUF7379 domain-containing protein</fullName>
    </recommendedName>
</protein>
<proteinExistence type="predicted"/>
<dbReference type="Gene3D" id="3.40.50.1820">
    <property type="entry name" value="alpha/beta hydrolase"/>
    <property type="match status" value="1"/>
</dbReference>
<dbReference type="InterPro" id="IPR029058">
    <property type="entry name" value="AB_hydrolase_fold"/>
</dbReference>
<dbReference type="Proteomes" id="UP000050509">
    <property type="component" value="Unassembled WGS sequence"/>
</dbReference>
<keyword evidence="3" id="KW-1185">Reference proteome</keyword>
<reference evidence="2 3" key="1">
    <citation type="submission" date="2015-09" db="EMBL/GenBank/DDBJ databases">
        <title>Draft genome sequence of Kouleothrix aurantiaca JCM 19913.</title>
        <authorList>
            <person name="Hemp J."/>
        </authorList>
    </citation>
    <scope>NUCLEOTIDE SEQUENCE [LARGE SCALE GENOMIC DNA]</scope>
    <source>
        <strain evidence="2 3">COM-B</strain>
    </source>
</reference>
<organism evidence="2 3">
    <name type="scientific">Kouleothrix aurantiaca</name>
    <dbReference type="NCBI Taxonomy" id="186479"/>
    <lineage>
        <taxon>Bacteria</taxon>
        <taxon>Bacillati</taxon>
        <taxon>Chloroflexota</taxon>
        <taxon>Chloroflexia</taxon>
        <taxon>Chloroflexales</taxon>
        <taxon>Roseiflexineae</taxon>
        <taxon>Roseiflexaceae</taxon>
        <taxon>Kouleothrix</taxon>
    </lineage>
</organism>
<dbReference type="AlphaFoldDB" id="A0A0P9F0K3"/>
<dbReference type="EMBL" id="LJCR01001727">
    <property type="protein sequence ID" value="KPV49824.1"/>
    <property type="molecule type" value="Genomic_DNA"/>
</dbReference>
<dbReference type="SUPFAM" id="SSF53474">
    <property type="entry name" value="alpha/beta-Hydrolases"/>
    <property type="match status" value="1"/>
</dbReference>
<comment type="caution">
    <text evidence="2">The sequence shown here is derived from an EMBL/GenBank/DDBJ whole genome shotgun (WGS) entry which is preliminary data.</text>
</comment>
<name>A0A0P9F0K3_9CHLR</name>
<dbReference type="InterPro" id="IPR055803">
    <property type="entry name" value="DUF7379"/>
</dbReference>
<feature type="non-terminal residue" evidence="2">
    <location>
        <position position="1"/>
    </location>
</feature>
<feature type="domain" description="DUF7379" evidence="1">
    <location>
        <begin position="61"/>
        <end position="228"/>
    </location>
</feature>
<evidence type="ECO:0000313" key="3">
    <source>
        <dbReference type="Proteomes" id="UP000050509"/>
    </source>
</evidence>
<accession>A0A0P9F0K3</accession>
<dbReference type="Pfam" id="PF24096">
    <property type="entry name" value="DUF7379"/>
    <property type="match status" value="1"/>
</dbReference>
<gene>
    <name evidence="2" type="ORF">SE17_30430</name>
</gene>
<evidence type="ECO:0000313" key="2">
    <source>
        <dbReference type="EMBL" id="KPV49824.1"/>
    </source>
</evidence>
<sequence>NADYIFTIGNARPLDQALLATVRRFEPEPVPLAHRDTGWQPLAGFEAWRALLPPGGERRILLYVHGFGSSTAGGGGSKFVPEPASGYDAVISYDHPTVTRTPLENARTLLSMIPDDLQLSVDLMAHSRGGLVIRSLVELIDSTPKFRPRRLLTAGSPHAGTRLAEPARWDRLVSVGLTLGSWLATLGGGAFWAPALLELVLKAAAQSTFDLPGIAAMTPGSDFQKQINAANQAGVNERVPYAAVTSSFAISDVMQQGFKQAFAALAMQVFMGEANDLVVNTASALDIDAGSRTFTADQQFRAAVDHSSYYQDPGVQAFVRQHLAPGG</sequence>